<feature type="transmembrane region" description="Helical" evidence="5">
    <location>
        <begin position="56"/>
        <end position="74"/>
    </location>
</feature>
<dbReference type="GO" id="GO:0005886">
    <property type="term" value="C:plasma membrane"/>
    <property type="evidence" value="ECO:0007669"/>
    <property type="project" value="TreeGrafter"/>
</dbReference>
<reference evidence="6" key="2">
    <citation type="journal article" date="2024" name="Antonie Van Leeuwenhoek">
        <title>Roseihalotalea indica gen. nov., sp. nov., a halophilic Bacteroidetes from mesopelagic Southwest Indian Ocean with higher carbohydrate metabolic potential.</title>
        <authorList>
            <person name="Chen B."/>
            <person name="Zhang M."/>
            <person name="Lin D."/>
            <person name="Ye J."/>
            <person name="Tang K."/>
        </authorList>
    </citation>
    <scope>NUCLEOTIDE SEQUENCE</scope>
    <source>
        <strain evidence="6">TK19036</strain>
    </source>
</reference>
<evidence type="ECO:0000256" key="4">
    <source>
        <dbReference type="ARBA" id="ARBA00023136"/>
    </source>
</evidence>
<feature type="transmembrane region" description="Helical" evidence="5">
    <location>
        <begin position="122"/>
        <end position="141"/>
    </location>
</feature>
<evidence type="ECO:0000256" key="3">
    <source>
        <dbReference type="ARBA" id="ARBA00022989"/>
    </source>
</evidence>
<feature type="transmembrane region" description="Helical" evidence="5">
    <location>
        <begin position="208"/>
        <end position="227"/>
    </location>
</feature>
<feature type="transmembrane region" description="Helical" evidence="5">
    <location>
        <begin position="81"/>
        <end position="102"/>
    </location>
</feature>
<feature type="transmembrane region" description="Helical" evidence="5">
    <location>
        <begin position="314"/>
        <end position="334"/>
    </location>
</feature>
<feature type="transmembrane region" description="Helical" evidence="5">
    <location>
        <begin position="33"/>
        <end position="50"/>
    </location>
</feature>
<keyword evidence="2 5" id="KW-0812">Transmembrane</keyword>
<feature type="transmembrane region" description="Helical" evidence="5">
    <location>
        <begin position="346"/>
        <end position="373"/>
    </location>
</feature>
<accession>A0AA49GNK2</accession>
<evidence type="ECO:0000256" key="5">
    <source>
        <dbReference type="SAM" id="Phobius"/>
    </source>
</evidence>
<proteinExistence type="predicted"/>
<name>A0AA49GNK2_9BACT</name>
<keyword evidence="3 5" id="KW-1133">Transmembrane helix</keyword>
<feature type="transmembrane region" description="Helical" evidence="5">
    <location>
        <begin position="424"/>
        <end position="442"/>
    </location>
</feature>
<feature type="transmembrane region" description="Helical" evidence="5">
    <location>
        <begin position="289"/>
        <end position="308"/>
    </location>
</feature>
<dbReference type="Pfam" id="PF00939">
    <property type="entry name" value="Na_sulph_symp"/>
    <property type="match status" value="1"/>
</dbReference>
<evidence type="ECO:0000256" key="2">
    <source>
        <dbReference type="ARBA" id="ARBA00022692"/>
    </source>
</evidence>
<dbReference type="CDD" id="cd01115">
    <property type="entry name" value="SLC13_permease"/>
    <property type="match status" value="1"/>
</dbReference>
<dbReference type="PANTHER" id="PTHR10283:SF92">
    <property type="entry name" value="LOW-AFFINITY PHOSPHATE TRANSPORTER PHO91"/>
    <property type="match status" value="1"/>
</dbReference>
<feature type="transmembrane region" description="Helical" evidence="5">
    <location>
        <begin position="462"/>
        <end position="486"/>
    </location>
</feature>
<keyword evidence="4 5" id="KW-0472">Membrane</keyword>
<dbReference type="InterPro" id="IPR001898">
    <property type="entry name" value="SLC13A/DASS"/>
</dbReference>
<evidence type="ECO:0000313" key="6">
    <source>
        <dbReference type="EMBL" id="WKN37637.1"/>
    </source>
</evidence>
<feature type="transmembrane region" description="Helical" evidence="5">
    <location>
        <begin position="379"/>
        <end position="412"/>
    </location>
</feature>
<dbReference type="AlphaFoldDB" id="A0AA49GNK2"/>
<protein>
    <submittedName>
        <fullName evidence="6">SLC13 family permease</fullName>
    </submittedName>
</protein>
<feature type="transmembrane region" description="Helical" evidence="5">
    <location>
        <begin position="153"/>
        <end position="171"/>
    </location>
</feature>
<gene>
    <name evidence="6" type="ORF">K4G66_02810</name>
</gene>
<evidence type="ECO:0000256" key="1">
    <source>
        <dbReference type="ARBA" id="ARBA00004141"/>
    </source>
</evidence>
<organism evidence="6">
    <name type="scientific">Roseihalotalea indica</name>
    <dbReference type="NCBI Taxonomy" id="2867963"/>
    <lineage>
        <taxon>Bacteria</taxon>
        <taxon>Pseudomonadati</taxon>
        <taxon>Bacteroidota</taxon>
        <taxon>Cytophagia</taxon>
        <taxon>Cytophagales</taxon>
        <taxon>Catalimonadaceae</taxon>
        <taxon>Roseihalotalea</taxon>
    </lineage>
</organism>
<dbReference type="GO" id="GO:0005315">
    <property type="term" value="F:phosphate transmembrane transporter activity"/>
    <property type="evidence" value="ECO:0007669"/>
    <property type="project" value="TreeGrafter"/>
</dbReference>
<reference evidence="6" key="1">
    <citation type="journal article" date="2023" name="Comput. Struct. Biotechnol. J.">
        <title>Discovery of a novel marine Bacteroidetes with a rich repertoire of carbohydrate-active enzymes.</title>
        <authorList>
            <person name="Chen B."/>
            <person name="Liu G."/>
            <person name="Chen Q."/>
            <person name="Wang H."/>
            <person name="Liu L."/>
            <person name="Tang K."/>
        </authorList>
    </citation>
    <scope>NUCLEOTIDE SEQUENCE</scope>
    <source>
        <strain evidence="6">TK19036</strain>
    </source>
</reference>
<sequence length="490" mass="52691">MAFTFPRFTEEIKRLHLLEHLAGKRPPIISRHVLLFLASLLVALILVFWLSAQTNLPQEATYMMGIFVLAALLWMTEALPLFATAILIILLEIIFIANPGAWPGLGFGNGNSPDYRVFLAPLANPVIVLFFGGFLLAHAVLKEGVDKAMASGILRAFGGRPAMVMLGLMFITALFSMWMSNTATTAMMITMVAPMLNQLQKNDPLRKGLLLCIPFAANIGGMGTPIASPPNAVAVSFLLQAGYNVSFLEWVLIAVPLMVALLIFTWFLLSRLFRPADPSTILRPSPQTIDGRGWYVVIVLLLTVGLWLSDQWHGLSTAVVALFPAVAFTATGLLTRSDVNSLEWHILILIMGGLALGEGMQITGLDTVFVSLLPDQGSTVLLAMVIATLLFSTFISNTAAANLLLPIGISFALQNTDGIGPIQLTMSIALAASLAMSLPISTPPNTIAYSKGDVTTQDFTRTGIVIGIVAIGLIILLGNPIISFWLQAVP</sequence>
<dbReference type="PANTHER" id="PTHR10283">
    <property type="entry name" value="SOLUTE CARRIER FAMILY 13 MEMBER"/>
    <property type="match status" value="1"/>
</dbReference>
<dbReference type="EMBL" id="CP120682">
    <property type="protein sequence ID" value="WKN37637.1"/>
    <property type="molecule type" value="Genomic_DNA"/>
</dbReference>
<dbReference type="NCBIfam" id="TIGR00785">
    <property type="entry name" value="dass"/>
    <property type="match status" value="1"/>
</dbReference>
<feature type="transmembrane region" description="Helical" evidence="5">
    <location>
        <begin position="247"/>
        <end position="269"/>
    </location>
</feature>
<comment type="subcellular location">
    <subcellularLocation>
        <location evidence="1">Membrane</location>
        <topology evidence="1">Multi-pass membrane protein</topology>
    </subcellularLocation>
</comment>